<dbReference type="Proteomes" id="UP001190925">
    <property type="component" value="Unassembled WGS sequence"/>
</dbReference>
<dbReference type="SUPFAM" id="SSF161111">
    <property type="entry name" value="Cation efflux protein transmembrane domain-like"/>
    <property type="match status" value="1"/>
</dbReference>
<evidence type="ECO:0000256" key="3">
    <source>
        <dbReference type="ARBA" id="ARBA00022989"/>
    </source>
</evidence>
<dbReference type="InterPro" id="IPR058533">
    <property type="entry name" value="Cation_efflux_TM"/>
</dbReference>
<dbReference type="InterPro" id="IPR050681">
    <property type="entry name" value="CDF/SLC30A"/>
</dbReference>
<evidence type="ECO:0000256" key="1">
    <source>
        <dbReference type="ARBA" id="ARBA00004141"/>
    </source>
</evidence>
<feature type="transmembrane region" description="Helical" evidence="5">
    <location>
        <begin position="75"/>
        <end position="98"/>
    </location>
</feature>
<dbReference type="NCBIfam" id="TIGR01297">
    <property type="entry name" value="CDF"/>
    <property type="match status" value="1"/>
</dbReference>
<dbReference type="InterPro" id="IPR002524">
    <property type="entry name" value="Cation_efflux"/>
</dbReference>
<feature type="transmembrane region" description="Helical" evidence="5">
    <location>
        <begin position="149"/>
        <end position="171"/>
    </location>
</feature>
<feature type="domain" description="Cation efflux protein transmembrane" evidence="6">
    <location>
        <begin position="13"/>
        <end position="205"/>
    </location>
</feature>
<comment type="caution">
    <text evidence="7">The sequence shown here is derived from an EMBL/GenBank/DDBJ whole genome shotgun (WGS) entry which is preliminary data.</text>
</comment>
<protein>
    <submittedName>
        <fullName evidence="7">Cadmium, cobalt and zinc/H(+)-K(+) antiporter</fullName>
    </submittedName>
</protein>
<organism evidence="7 8">
    <name type="scientific">Candidatus Nanogingivalis gingivitcus</name>
    <dbReference type="NCBI Taxonomy" id="2171992"/>
    <lineage>
        <taxon>Bacteria</taxon>
        <taxon>Candidatus Saccharimonadota</taxon>
        <taxon>Candidatus Nanosyncoccalia</taxon>
        <taxon>Candidatus Nanogingivales</taxon>
        <taxon>Candidatus Nanogingivalaceae</taxon>
        <taxon>Candidatus Nanogingivalis</taxon>
    </lineage>
</organism>
<dbReference type="Gene3D" id="1.20.1510.10">
    <property type="entry name" value="Cation efflux protein transmembrane domain"/>
    <property type="match status" value="1"/>
</dbReference>
<accession>A0ABY0FIC9</accession>
<dbReference type="PANTHER" id="PTHR11562">
    <property type="entry name" value="CATION EFFLUX PROTEIN/ ZINC TRANSPORTER"/>
    <property type="match status" value="1"/>
</dbReference>
<evidence type="ECO:0000256" key="5">
    <source>
        <dbReference type="SAM" id="Phobius"/>
    </source>
</evidence>
<comment type="subcellular location">
    <subcellularLocation>
        <location evidence="1">Membrane</location>
        <topology evidence="1">Multi-pass membrane protein</topology>
    </subcellularLocation>
</comment>
<feature type="transmembrane region" description="Helical" evidence="5">
    <location>
        <begin position="21"/>
        <end position="41"/>
    </location>
</feature>
<keyword evidence="4 5" id="KW-0472">Membrane</keyword>
<dbReference type="PANTHER" id="PTHR11562:SF17">
    <property type="entry name" value="RE54080P-RELATED"/>
    <property type="match status" value="1"/>
</dbReference>
<proteinExistence type="predicted"/>
<reference evidence="7 8" key="1">
    <citation type="journal article" date="2018" name="bioRxiv">
        <title>Evidence of independent acquisition and adaption of ultra-small bacteria to human hosts across the highly diverse yet reduced genomes of the phylum Saccharibacteria.</title>
        <authorList>
            <person name="McLean J.S."/>
            <person name="Bor B."/>
            <person name="To T.T."/>
            <person name="Liu Q."/>
            <person name="Kearns K.A."/>
            <person name="Solden L.M."/>
            <person name="Wrighton K.C."/>
            <person name="He X."/>
            <person name="Shi W."/>
        </authorList>
    </citation>
    <scope>NUCLEOTIDE SEQUENCE [LARGE SCALE GENOMIC DNA]</scope>
    <source>
        <strain evidence="7 8">TM7_CMJM_G6_1_HOT_870</strain>
    </source>
</reference>
<evidence type="ECO:0000259" key="6">
    <source>
        <dbReference type="Pfam" id="PF01545"/>
    </source>
</evidence>
<dbReference type="Pfam" id="PF01545">
    <property type="entry name" value="Cation_efflux"/>
    <property type="match status" value="1"/>
</dbReference>
<keyword evidence="2 5" id="KW-0812">Transmembrane</keyword>
<reference evidence="7 8" key="2">
    <citation type="journal article" date="2020" name="Cell Rep.">
        <title>Acquisition and Adaptation of Ultra-small Parasitic Reduced Genome Bacteria to Mammalian Hosts.</title>
        <authorList>
            <person name="McLean J.S."/>
            <person name="Bor B."/>
            <person name="Kerns K.A."/>
            <person name="Liu Q."/>
            <person name="To T.T."/>
            <person name="Solden L."/>
            <person name="Hendrickson E.L."/>
            <person name="Wrighton K."/>
            <person name="Shi W."/>
            <person name="He X."/>
        </authorList>
    </citation>
    <scope>NUCLEOTIDE SEQUENCE [LARGE SCALE GENOMIC DNA]</scope>
    <source>
        <strain evidence="7 8">TM7_CMJM_G6_1_HOT_870</strain>
    </source>
</reference>
<evidence type="ECO:0000313" key="8">
    <source>
        <dbReference type="Proteomes" id="UP001190925"/>
    </source>
</evidence>
<feature type="transmembrane region" description="Helical" evidence="5">
    <location>
        <begin position="118"/>
        <end position="137"/>
    </location>
</feature>
<gene>
    <name evidence="7" type="primary">czcD</name>
    <name evidence="7" type="ORF">G6CMJM_00334</name>
</gene>
<evidence type="ECO:0000313" key="7">
    <source>
        <dbReference type="EMBL" id="RYC72683.1"/>
    </source>
</evidence>
<dbReference type="InterPro" id="IPR027469">
    <property type="entry name" value="Cation_efflux_TMD_sf"/>
</dbReference>
<dbReference type="RefSeq" id="WP_129718748.1">
    <property type="nucleotide sequence ID" value="NZ_PRLK01000004.1"/>
</dbReference>
<keyword evidence="8" id="KW-1185">Reference proteome</keyword>
<evidence type="ECO:0000256" key="4">
    <source>
        <dbReference type="ARBA" id="ARBA00023136"/>
    </source>
</evidence>
<dbReference type="EMBL" id="PRLK01000004">
    <property type="protein sequence ID" value="RYC72683.1"/>
    <property type="molecule type" value="Genomic_DNA"/>
</dbReference>
<feature type="transmembrane region" description="Helical" evidence="5">
    <location>
        <begin position="183"/>
        <end position="201"/>
    </location>
</feature>
<sequence>MHNHTHNHESKNLKIAAGINLLFSAIEFIAGAFFNSATIMADAVHDLGDALVLTISLIFNKIAGKQANSKYSYGYRRIAVIGAIINSVVILMGSYSIIKWVFREFFVQHTHPHVHVAGLFWVSVIGVVVNLIAMYKLRGSKNILNKTVLIHILEDLLGWIFSLCTSIMIYLTDMHILDRVASIAILVLVGGNAILNLYKIIKILMQSTPNMKDLDKIKKDILKLDNVVEINKIHFWTLDGESHVFTANIIIKKFKNIENTRSEVSEILNKYHIVDETIEFSANKNI</sequence>
<evidence type="ECO:0000256" key="2">
    <source>
        <dbReference type="ARBA" id="ARBA00022692"/>
    </source>
</evidence>
<name>A0ABY0FIC9_9BACT</name>
<keyword evidence="3 5" id="KW-1133">Transmembrane helix</keyword>